<comment type="caution">
    <text evidence="1">The sequence shown here is derived from an EMBL/GenBank/DDBJ whole genome shotgun (WGS) entry which is preliminary data.</text>
</comment>
<proteinExistence type="predicted"/>
<reference evidence="1 2" key="2">
    <citation type="submission" date="2019-02" db="EMBL/GenBank/DDBJ databases">
        <title>'Lichenibacterium ramalinii' gen. nov. sp. nov., 'Lichenibacterium minor' gen. nov. sp. nov.</title>
        <authorList>
            <person name="Pankratov T."/>
        </authorList>
    </citation>
    <scope>NUCLEOTIDE SEQUENCE [LARGE SCALE GENOMIC DNA]</scope>
    <source>
        <strain evidence="1 2">RmlP026</strain>
    </source>
</reference>
<sequence length="75" mass="7460">MRNKAILGLSSGIAAVVATLIGVALFNPPQTADAAVIGGRLAPCPLAEVSIDSGYGVSSKELRPVCAAARGGRPD</sequence>
<gene>
    <name evidence="1" type="ORF">D3273_12430</name>
</gene>
<organism evidence="1 2">
    <name type="scientific">Lichenibacterium minor</name>
    <dbReference type="NCBI Taxonomy" id="2316528"/>
    <lineage>
        <taxon>Bacteria</taxon>
        <taxon>Pseudomonadati</taxon>
        <taxon>Pseudomonadota</taxon>
        <taxon>Alphaproteobacteria</taxon>
        <taxon>Hyphomicrobiales</taxon>
        <taxon>Lichenihabitantaceae</taxon>
        <taxon>Lichenibacterium</taxon>
    </lineage>
</organism>
<name>A0A4Q2U713_9HYPH</name>
<reference evidence="1 2" key="1">
    <citation type="submission" date="2018-12" db="EMBL/GenBank/DDBJ databases">
        <authorList>
            <person name="Grouzdev D.S."/>
            <person name="Krutkina M.S."/>
        </authorList>
    </citation>
    <scope>NUCLEOTIDE SEQUENCE [LARGE SCALE GENOMIC DNA]</scope>
    <source>
        <strain evidence="1 2">RmlP026</strain>
    </source>
</reference>
<dbReference type="OrthoDB" id="8451467at2"/>
<evidence type="ECO:0000313" key="2">
    <source>
        <dbReference type="Proteomes" id="UP000290759"/>
    </source>
</evidence>
<protein>
    <submittedName>
        <fullName evidence="1">Uncharacterized protein</fullName>
    </submittedName>
</protein>
<dbReference type="AlphaFoldDB" id="A0A4Q2U713"/>
<dbReference type="RefSeq" id="WP_129226975.1">
    <property type="nucleotide sequence ID" value="NZ_QYBB01000012.1"/>
</dbReference>
<evidence type="ECO:0000313" key="1">
    <source>
        <dbReference type="EMBL" id="RYC31678.1"/>
    </source>
</evidence>
<dbReference type="EMBL" id="QYBB01000012">
    <property type="protein sequence ID" value="RYC31678.1"/>
    <property type="molecule type" value="Genomic_DNA"/>
</dbReference>
<dbReference type="Proteomes" id="UP000290759">
    <property type="component" value="Unassembled WGS sequence"/>
</dbReference>
<keyword evidence="2" id="KW-1185">Reference proteome</keyword>
<accession>A0A4Q2U713</accession>